<dbReference type="InterPro" id="IPR044304">
    <property type="entry name" value="NUBPL-like"/>
</dbReference>
<dbReference type="EMBL" id="DSMG01000037">
    <property type="protein sequence ID" value="HDX30365.1"/>
    <property type="molecule type" value="Genomic_DNA"/>
</dbReference>
<dbReference type="Pfam" id="PF10609">
    <property type="entry name" value="ParA"/>
    <property type="match status" value="1"/>
</dbReference>
<dbReference type="HAMAP" id="MF_02040">
    <property type="entry name" value="Mrp_NBP35"/>
    <property type="match status" value="1"/>
</dbReference>
<dbReference type="SUPFAM" id="SSF117916">
    <property type="entry name" value="Fe-S cluster assembly (FSCA) domain-like"/>
    <property type="match status" value="1"/>
</dbReference>
<comment type="similarity">
    <text evidence="2">In the C-terminal section; belongs to the Mrp/NBP35 ATP-binding proteins family.</text>
</comment>
<dbReference type="InterPro" id="IPR033756">
    <property type="entry name" value="YlxH/NBP35"/>
</dbReference>
<reference evidence="10" key="1">
    <citation type="journal article" date="2020" name="mSystems">
        <title>Genome- and Community-Level Interaction Insights into Carbon Utilization and Element Cycling Functions of Hydrothermarchaeota in Hydrothermal Sediment.</title>
        <authorList>
            <person name="Zhou Z."/>
            <person name="Liu Y."/>
            <person name="Xu W."/>
            <person name="Pan J."/>
            <person name="Luo Z.H."/>
            <person name="Li M."/>
        </authorList>
    </citation>
    <scope>NUCLEOTIDE SEQUENCE [LARGE SCALE GENOMIC DNA]</scope>
    <source>
        <strain evidence="10">SpSt-289</strain>
    </source>
</reference>
<comment type="similarity">
    <text evidence="1">In the N-terminal section; belongs to the MIP18 family.</text>
</comment>
<organism evidence="10">
    <name type="scientific">Caldilinea aerophila</name>
    <dbReference type="NCBI Taxonomy" id="133453"/>
    <lineage>
        <taxon>Bacteria</taxon>
        <taxon>Bacillati</taxon>
        <taxon>Chloroflexota</taxon>
        <taxon>Caldilineae</taxon>
        <taxon>Caldilineales</taxon>
        <taxon>Caldilineaceae</taxon>
        <taxon>Caldilinea</taxon>
    </lineage>
</organism>
<keyword evidence="5 8" id="KW-0067">ATP-binding</keyword>
<evidence type="ECO:0000256" key="7">
    <source>
        <dbReference type="ARBA" id="ARBA00023014"/>
    </source>
</evidence>
<dbReference type="FunFam" id="3.40.50.300:FF:001278">
    <property type="entry name" value="Iron-sulfur cluster carrier protein"/>
    <property type="match status" value="1"/>
</dbReference>
<evidence type="ECO:0000256" key="5">
    <source>
        <dbReference type="ARBA" id="ARBA00022840"/>
    </source>
</evidence>
<keyword evidence="6 8" id="KW-0408">Iron</keyword>
<dbReference type="PANTHER" id="PTHR42961">
    <property type="entry name" value="IRON-SULFUR PROTEIN NUBPL"/>
    <property type="match status" value="1"/>
</dbReference>
<dbReference type="PROSITE" id="PS01215">
    <property type="entry name" value="MRP"/>
    <property type="match status" value="1"/>
</dbReference>
<dbReference type="GO" id="GO:0016226">
    <property type="term" value="P:iron-sulfur cluster assembly"/>
    <property type="evidence" value="ECO:0007669"/>
    <property type="project" value="InterPro"/>
</dbReference>
<accession>A0A7C1JN23</accession>
<dbReference type="AlphaFoldDB" id="A0A7C1JN23"/>
<dbReference type="InterPro" id="IPR027417">
    <property type="entry name" value="P-loop_NTPase"/>
</dbReference>
<feature type="binding site" evidence="8">
    <location>
        <begin position="97"/>
        <end position="104"/>
    </location>
    <ligand>
        <name>ATP</name>
        <dbReference type="ChEBI" id="CHEBI:30616"/>
    </ligand>
</feature>
<dbReference type="GO" id="GO:0051539">
    <property type="term" value="F:4 iron, 4 sulfur cluster binding"/>
    <property type="evidence" value="ECO:0007669"/>
    <property type="project" value="TreeGrafter"/>
</dbReference>
<proteinExistence type="inferred from homology"/>
<keyword evidence="8" id="KW-0378">Hydrolase</keyword>
<dbReference type="CDD" id="cd02037">
    <property type="entry name" value="Mrp_NBP35"/>
    <property type="match status" value="1"/>
</dbReference>
<keyword evidence="7 8" id="KW-0411">Iron-sulfur</keyword>
<evidence type="ECO:0000313" key="10">
    <source>
        <dbReference type="EMBL" id="HDX30365.1"/>
    </source>
</evidence>
<comment type="similarity">
    <text evidence="8">Belongs to the Mrp/NBP35 ATP-binding proteins family.</text>
</comment>
<gene>
    <name evidence="10" type="ORF">ENQ20_02600</name>
</gene>
<dbReference type="Gene3D" id="3.30.300.130">
    <property type="entry name" value="Fe-S cluster assembly (FSCA)"/>
    <property type="match status" value="1"/>
</dbReference>
<name>A0A7C1JN23_9CHLR</name>
<dbReference type="InterPro" id="IPR034904">
    <property type="entry name" value="FSCA_dom_sf"/>
</dbReference>
<dbReference type="InterPro" id="IPR019591">
    <property type="entry name" value="Mrp/NBP35_ATP-bd"/>
</dbReference>
<keyword evidence="4 8" id="KW-0547">Nucleotide-binding</keyword>
<dbReference type="SUPFAM" id="SSF52540">
    <property type="entry name" value="P-loop containing nucleoside triphosphate hydrolases"/>
    <property type="match status" value="1"/>
</dbReference>
<evidence type="ECO:0000256" key="3">
    <source>
        <dbReference type="ARBA" id="ARBA00022723"/>
    </source>
</evidence>
<dbReference type="GO" id="GO:0016887">
    <property type="term" value="F:ATP hydrolysis activity"/>
    <property type="evidence" value="ECO:0007669"/>
    <property type="project" value="UniProtKB-UniRule"/>
</dbReference>
<comment type="subunit">
    <text evidence="8">Homodimer.</text>
</comment>
<evidence type="ECO:0000256" key="6">
    <source>
        <dbReference type="ARBA" id="ARBA00023004"/>
    </source>
</evidence>
<feature type="domain" description="MIP18 family-like" evidence="9">
    <location>
        <begin position="1"/>
        <end position="68"/>
    </location>
</feature>
<dbReference type="GO" id="GO:0005524">
    <property type="term" value="F:ATP binding"/>
    <property type="evidence" value="ECO:0007669"/>
    <property type="project" value="UniProtKB-UniRule"/>
</dbReference>
<comment type="function">
    <text evidence="8">Binds and transfers iron-sulfur (Fe-S) clusters to target apoproteins. Can hydrolyze ATP.</text>
</comment>
<dbReference type="Pfam" id="PF01883">
    <property type="entry name" value="FeS_assembly_P"/>
    <property type="match status" value="1"/>
</dbReference>
<evidence type="ECO:0000259" key="9">
    <source>
        <dbReference type="Pfam" id="PF01883"/>
    </source>
</evidence>
<dbReference type="GO" id="GO:0140663">
    <property type="term" value="F:ATP-dependent FeS chaperone activity"/>
    <property type="evidence" value="ECO:0007669"/>
    <property type="project" value="InterPro"/>
</dbReference>
<dbReference type="GO" id="GO:0046872">
    <property type="term" value="F:metal ion binding"/>
    <property type="evidence" value="ECO:0007669"/>
    <property type="project" value="UniProtKB-KW"/>
</dbReference>
<dbReference type="InterPro" id="IPR000808">
    <property type="entry name" value="Mrp-like_CS"/>
</dbReference>
<dbReference type="PANTHER" id="PTHR42961:SF2">
    <property type="entry name" value="IRON-SULFUR PROTEIN NUBPL"/>
    <property type="match status" value="1"/>
</dbReference>
<evidence type="ECO:0000256" key="1">
    <source>
        <dbReference type="ARBA" id="ARBA00007352"/>
    </source>
</evidence>
<sequence length="337" mass="35875">MQALSKVQEPELHKDLVTLNMIRDVTIDGGDVHFTIVLTTPACPLRAQIEQEAVAAVKTLPGVKTVNVRFAADVRQDHRIMGRLNIPVKNIVAVASGKGGVGKSTVSTNLAVSLALDGAQVGVLDADIYGPNIPMMFGLSGRPRIEHDKLTPFERYGVKVMSMGFLMPEGEAVVWRGPMLHKAIQQLFTDVNWGELDYLIVDLPPGTGDAQLSLAQSVPLTGGIIVTGPQAVSVSDALRGARAFERLEVPILGVVENMSGDVFGSGGGMEAAKKLRVDFLARIPLDPQVRIGGDSGEPIVVLAPDSPTARAFRDFARVVAAKISVQNAAPEPQLKIV</sequence>
<dbReference type="InterPro" id="IPR002744">
    <property type="entry name" value="MIP18-like"/>
</dbReference>
<evidence type="ECO:0000256" key="4">
    <source>
        <dbReference type="ARBA" id="ARBA00022741"/>
    </source>
</evidence>
<protein>
    <recommendedName>
        <fullName evidence="8">Iron-sulfur cluster carrier protein</fullName>
    </recommendedName>
</protein>
<comment type="caution">
    <text evidence="10">The sequence shown here is derived from an EMBL/GenBank/DDBJ whole genome shotgun (WGS) entry which is preliminary data.</text>
</comment>
<dbReference type="Gene3D" id="3.40.50.300">
    <property type="entry name" value="P-loop containing nucleotide triphosphate hydrolases"/>
    <property type="match status" value="1"/>
</dbReference>
<evidence type="ECO:0000256" key="2">
    <source>
        <dbReference type="ARBA" id="ARBA00008205"/>
    </source>
</evidence>
<evidence type="ECO:0000256" key="8">
    <source>
        <dbReference type="HAMAP-Rule" id="MF_02040"/>
    </source>
</evidence>
<keyword evidence="3 8" id="KW-0479">Metal-binding</keyword>